<dbReference type="InterPro" id="IPR014937">
    <property type="entry name" value="DUF1810"/>
</dbReference>
<dbReference type="Gene3D" id="1.25.40.380">
    <property type="entry name" value="Protein of unknown function DUF1810"/>
    <property type="match status" value="1"/>
</dbReference>
<dbReference type="RefSeq" id="WP_382223274.1">
    <property type="nucleotide sequence ID" value="NZ_JBHTCA010000006.1"/>
</dbReference>
<sequence length="160" mass="17473">MAETVPIGSESQQAPDLGRFLEAQAPVLEDVMLELRQGHKATHWMWFVFPQLAALGRSQMARYYGLANLEEAQAYLSHPVLGERLKACCQLVLAHRGKAAEAMLGSVDAIKLRSCSTLFLQCAGLDSVFGKVLDGFFAGEPDPMTLAVLAQQAQARQQQV</sequence>
<dbReference type="InterPro" id="IPR036287">
    <property type="entry name" value="Rv1873-like_sf"/>
</dbReference>
<dbReference type="Proteomes" id="UP001596501">
    <property type="component" value="Unassembled WGS sequence"/>
</dbReference>
<organism evidence="1 2">
    <name type="scientific">Hydrogenophaga atypica</name>
    <dbReference type="NCBI Taxonomy" id="249409"/>
    <lineage>
        <taxon>Bacteria</taxon>
        <taxon>Pseudomonadati</taxon>
        <taxon>Pseudomonadota</taxon>
        <taxon>Betaproteobacteria</taxon>
        <taxon>Burkholderiales</taxon>
        <taxon>Comamonadaceae</taxon>
        <taxon>Hydrogenophaga</taxon>
    </lineage>
</organism>
<reference evidence="2" key="1">
    <citation type="journal article" date="2019" name="Int. J. Syst. Evol. Microbiol.">
        <title>The Global Catalogue of Microorganisms (GCM) 10K type strain sequencing project: providing services to taxonomists for standard genome sequencing and annotation.</title>
        <authorList>
            <consortium name="The Broad Institute Genomics Platform"/>
            <consortium name="The Broad Institute Genome Sequencing Center for Infectious Disease"/>
            <person name="Wu L."/>
            <person name="Ma J."/>
        </authorList>
    </citation>
    <scope>NUCLEOTIDE SEQUENCE [LARGE SCALE GENOMIC DNA]</scope>
    <source>
        <strain evidence="2">CGMCC 1.12371</strain>
    </source>
</reference>
<evidence type="ECO:0000313" key="2">
    <source>
        <dbReference type="Proteomes" id="UP001596501"/>
    </source>
</evidence>
<gene>
    <name evidence="1" type="ORF">ACFQPB_11540</name>
</gene>
<dbReference type="EMBL" id="JBHTCA010000006">
    <property type="protein sequence ID" value="MFC7409494.1"/>
    <property type="molecule type" value="Genomic_DNA"/>
</dbReference>
<comment type="caution">
    <text evidence="1">The sequence shown here is derived from an EMBL/GenBank/DDBJ whole genome shotgun (WGS) entry which is preliminary data.</text>
</comment>
<accession>A0ABW2QJ50</accession>
<evidence type="ECO:0000313" key="1">
    <source>
        <dbReference type="EMBL" id="MFC7409494.1"/>
    </source>
</evidence>
<dbReference type="Pfam" id="PF08837">
    <property type="entry name" value="DUF1810"/>
    <property type="match status" value="1"/>
</dbReference>
<proteinExistence type="predicted"/>
<keyword evidence="2" id="KW-1185">Reference proteome</keyword>
<name>A0ABW2QJ50_9BURK</name>
<dbReference type="PIRSF" id="PIRSF008546">
    <property type="entry name" value="UCP008546"/>
    <property type="match status" value="1"/>
</dbReference>
<protein>
    <submittedName>
        <fullName evidence="1">DUF1810 domain-containing protein</fullName>
    </submittedName>
</protein>
<dbReference type="SUPFAM" id="SSF140736">
    <property type="entry name" value="Rv1873-like"/>
    <property type="match status" value="1"/>
</dbReference>